<keyword evidence="3 6" id="KW-0812">Transmembrane</keyword>
<evidence type="ECO:0000313" key="9">
    <source>
        <dbReference type="Proteomes" id="UP001519460"/>
    </source>
</evidence>
<dbReference type="InterPro" id="IPR051717">
    <property type="entry name" value="MFS_MFSD6"/>
</dbReference>
<feature type="transmembrane region" description="Helical" evidence="6">
    <location>
        <begin position="372"/>
        <end position="392"/>
    </location>
</feature>
<feature type="domain" description="Major facilitator superfamily associated" evidence="7">
    <location>
        <begin position="78"/>
        <end position="491"/>
    </location>
</feature>
<dbReference type="Proteomes" id="UP001519460">
    <property type="component" value="Unassembled WGS sequence"/>
</dbReference>
<feature type="transmembrane region" description="Helical" evidence="6">
    <location>
        <begin position="126"/>
        <end position="148"/>
    </location>
</feature>
<evidence type="ECO:0000313" key="8">
    <source>
        <dbReference type="EMBL" id="KAK7482914.1"/>
    </source>
</evidence>
<dbReference type="SUPFAM" id="SSF103473">
    <property type="entry name" value="MFS general substrate transporter"/>
    <property type="match status" value="1"/>
</dbReference>
<comment type="similarity">
    <text evidence="2">Belongs to the major facilitator superfamily. MFSD6 family.</text>
</comment>
<keyword evidence="5 6" id="KW-0472">Membrane</keyword>
<feature type="transmembrane region" description="Helical" evidence="6">
    <location>
        <begin position="404"/>
        <end position="424"/>
    </location>
</feature>
<evidence type="ECO:0000256" key="3">
    <source>
        <dbReference type="ARBA" id="ARBA00022692"/>
    </source>
</evidence>
<evidence type="ECO:0000256" key="1">
    <source>
        <dbReference type="ARBA" id="ARBA00004141"/>
    </source>
</evidence>
<gene>
    <name evidence="8" type="ORF">BaRGS_00025814</name>
</gene>
<organism evidence="8 9">
    <name type="scientific">Batillaria attramentaria</name>
    <dbReference type="NCBI Taxonomy" id="370345"/>
    <lineage>
        <taxon>Eukaryota</taxon>
        <taxon>Metazoa</taxon>
        <taxon>Spiralia</taxon>
        <taxon>Lophotrochozoa</taxon>
        <taxon>Mollusca</taxon>
        <taxon>Gastropoda</taxon>
        <taxon>Caenogastropoda</taxon>
        <taxon>Sorbeoconcha</taxon>
        <taxon>Cerithioidea</taxon>
        <taxon>Batillariidae</taxon>
        <taxon>Batillaria</taxon>
    </lineage>
</organism>
<protein>
    <recommendedName>
        <fullName evidence="7">Major facilitator superfamily associated domain-containing protein</fullName>
    </recommendedName>
</protein>
<name>A0ABD0K6T1_9CAEN</name>
<feature type="non-terminal residue" evidence="8">
    <location>
        <position position="1"/>
    </location>
</feature>
<dbReference type="Gene3D" id="1.20.1250.20">
    <property type="entry name" value="MFS general substrate transporter like domains"/>
    <property type="match status" value="2"/>
</dbReference>
<dbReference type="PANTHER" id="PTHR16172:SF41">
    <property type="entry name" value="MAJOR FACILITATOR SUPERFAMILY DOMAIN-CONTAINING PROTEIN 6-LIKE"/>
    <property type="match status" value="1"/>
</dbReference>
<evidence type="ECO:0000259" key="7">
    <source>
        <dbReference type="Pfam" id="PF12832"/>
    </source>
</evidence>
<comment type="caution">
    <text evidence="8">The sequence shown here is derived from an EMBL/GenBank/DDBJ whole genome shotgun (WGS) entry which is preliminary data.</text>
</comment>
<dbReference type="Pfam" id="PF12832">
    <property type="entry name" value="MFS_1_like"/>
    <property type="match status" value="1"/>
</dbReference>
<feature type="transmembrane region" description="Helical" evidence="6">
    <location>
        <begin position="445"/>
        <end position="470"/>
    </location>
</feature>
<evidence type="ECO:0000256" key="5">
    <source>
        <dbReference type="ARBA" id="ARBA00023136"/>
    </source>
</evidence>
<feature type="transmembrane region" description="Helical" evidence="6">
    <location>
        <begin position="99"/>
        <end position="120"/>
    </location>
</feature>
<comment type="subcellular location">
    <subcellularLocation>
        <location evidence="1">Membrane</location>
        <topology evidence="1">Multi-pass membrane protein</topology>
    </subcellularLocation>
</comment>
<sequence length="498" mass="55497">KGLGTLVTGFCFKHLRDRKTFRLYSGTRAGLLVVDVLFNLLMFKSSRTDKYSLMLTFLVFKYCKLKINNVPADIRPPFGSLVPFIALFMETRGLTRREIGVSLGVMPFVGVFVSPSVGAIADRWNIHKYALMVCTLFAGAVHLLLLAIPARAHPLLVVESHLSCSTSSSYFQDCELSPSPSVHTSGSYQKCQNKWTNFAATVGKIKKERTYSEADLNCESRCSKHKSSGNVIFCFSDEPEDFVRQCSGTIVLQDTITFCLKNMSHVLGGKALADQRNKTCKKYDIEGVEMDEVEYRKLLCDKTVSLNCTTSCKEPPSELCPFQAKEFDDVYLQLILTYLLANIFLNPCFCLSDAVTFDILGDERYKYGKQRLWGTCGFAVFGLVSTAIMEQAREKGGHLDLSPAFYIFAALCCCSAAIASFMRLHGDVSCGRNMFSHCLELFTDVEVLAFLLVVLHMGMGLGVQQGFLFLYLKQEFSASPILFGLCLFANASFEVKLP</sequence>
<feature type="transmembrane region" description="Helical" evidence="6">
    <location>
        <begin position="23"/>
        <end position="43"/>
    </location>
</feature>
<dbReference type="EMBL" id="JACVVK020000236">
    <property type="protein sequence ID" value="KAK7482914.1"/>
    <property type="molecule type" value="Genomic_DNA"/>
</dbReference>
<accession>A0ABD0K6T1</accession>
<proteinExistence type="inferred from homology"/>
<evidence type="ECO:0000256" key="2">
    <source>
        <dbReference type="ARBA" id="ARBA00005241"/>
    </source>
</evidence>
<keyword evidence="4 6" id="KW-1133">Transmembrane helix</keyword>
<dbReference type="AlphaFoldDB" id="A0ABD0K6T1"/>
<dbReference type="PANTHER" id="PTHR16172">
    <property type="entry name" value="MAJOR FACILITATOR SUPERFAMILY DOMAIN-CONTAINING PROTEIN 6-LIKE"/>
    <property type="match status" value="1"/>
</dbReference>
<dbReference type="GO" id="GO:0016020">
    <property type="term" value="C:membrane"/>
    <property type="evidence" value="ECO:0007669"/>
    <property type="project" value="UniProtKB-SubCell"/>
</dbReference>
<reference evidence="8 9" key="1">
    <citation type="journal article" date="2023" name="Sci. Data">
        <title>Genome assembly of the Korean intertidal mud-creeper Batillaria attramentaria.</title>
        <authorList>
            <person name="Patra A.K."/>
            <person name="Ho P.T."/>
            <person name="Jun S."/>
            <person name="Lee S.J."/>
            <person name="Kim Y."/>
            <person name="Won Y.J."/>
        </authorList>
    </citation>
    <scope>NUCLEOTIDE SEQUENCE [LARGE SCALE GENOMIC DNA]</scope>
    <source>
        <strain evidence="8">Wonlab-2016</strain>
    </source>
</reference>
<dbReference type="InterPro" id="IPR036259">
    <property type="entry name" value="MFS_trans_sf"/>
</dbReference>
<keyword evidence="9" id="KW-1185">Reference proteome</keyword>
<dbReference type="InterPro" id="IPR024989">
    <property type="entry name" value="MFS_assoc_dom"/>
</dbReference>
<evidence type="ECO:0000256" key="4">
    <source>
        <dbReference type="ARBA" id="ARBA00022989"/>
    </source>
</evidence>
<evidence type="ECO:0000256" key="6">
    <source>
        <dbReference type="SAM" id="Phobius"/>
    </source>
</evidence>